<keyword evidence="2" id="KW-1185">Reference proteome</keyword>
<proteinExistence type="predicted"/>
<dbReference type="STRING" id="3827.A0A1S2YYG8"/>
<dbReference type="AlphaFoldDB" id="A0A1S2YYG8"/>
<gene>
    <name evidence="3" type="primary">LOC101494968</name>
</gene>
<protein>
    <submittedName>
        <fullName evidence="3">Uncharacterized protein LOC101494968</fullName>
    </submittedName>
</protein>
<dbReference type="PaxDb" id="3827-XP_004511936.1"/>
<evidence type="ECO:0000259" key="1">
    <source>
        <dbReference type="Pfam" id="PF13837"/>
    </source>
</evidence>
<dbReference type="Gene3D" id="1.10.10.60">
    <property type="entry name" value="Homeodomain-like"/>
    <property type="match status" value="1"/>
</dbReference>
<dbReference type="Pfam" id="PF13837">
    <property type="entry name" value="Myb_DNA-bind_4"/>
    <property type="match status" value="1"/>
</dbReference>
<feature type="domain" description="Myb/SANT-like DNA-binding" evidence="1">
    <location>
        <begin position="25"/>
        <end position="118"/>
    </location>
</feature>
<dbReference type="GeneID" id="101494968"/>
<organism evidence="2 3">
    <name type="scientific">Cicer arietinum</name>
    <name type="common">Chickpea</name>
    <name type="synonym">Garbanzo</name>
    <dbReference type="NCBI Taxonomy" id="3827"/>
    <lineage>
        <taxon>Eukaryota</taxon>
        <taxon>Viridiplantae</taxon>
        <taxon>Streptophyta</taxon>
        <taxon>Embryophyta</taxon>
        <taxon>Tracheophyta</taxon>
        <taxon>Spermatophyta</taxon>
        <taxon>Magnoliopsida</taxon>
        <taxon>eudicotyledons</taxon>
        <taxon>Gunneridae</taxon>
        <taxon>Pentapetalae</taxon>
        <taxon>rosids</taxon>
        <taxon>fabids</taxon>
        <taxon>Fabales</taxon>
        <taxon>Fabaceae</taxon>
        <taxon>Papilionoideae</taxon>
        <taxon>50 kb inversion clade</taxon>
        <taxon>NPAAA clade</taxon>
        <taxon>Hologalegina</taxon>
        <taxon>IRL clade</taxon>
        <taxon>Cicereae</taxon>
        <taxon>Cicer</taxon>
    </lineage>
</organism>
<sequence length="246" mass="28835">MASSSSSPPKPIVLSLTKKPQPIPWTHQETINLITAYQEKWYSLKRGPLRGSQWEEVAVVVAARCGYDYNHPSKSALQCRHKMEKLRQRHRSEKHRLSATSSAASSRSWQYFRLMDDLERGPLPISVRPIPHNHNIEDEELDDDINCDRGKRSFRSRSINNILNQKPEVTTRRERDDDDDERVTAKGLTAELRDFAERIIGLENMKMEMMKETERFRLEMENKRMRLILESQWRIVDSIGRAFRSS</sequence>
<dbReference type="RefSeq" id="XP_004511936.1">
    <property type="nucleotide sequence ID" value="XM_004511879.3"/>
</dbReference>
<dbReference type="PANTHER" id="PTHR31307:SF3">
    <property type="entry name" value="HOMEODOMAIN-LIKE SUPERFAMILY PROTEIN"/>
    <property type="match status" value="1"/>
</dbReference>
<dbReference type="InterPro" id="IPR044822">
    <property type="entry name" value="Myb_DNA-bind_4"/>
</dbReference>
<evidence type="ECO:0000313" key="2">
    <source>
        <dbReference type="Proteomes" id="UP000087171"/>
    </source>
</evidence>
<dbReference type="FunFam" id="1.10.10.60:FF:000152">
    <property type="entry name" value="Trihelix transcription factor ASIL2"/>
    <property type="match status" value="1"/>
</dbReference>
<dbReference type="eggNOG" id="KOG4282">
    <property type="taxonomic scope" value="Eukaryota"/>
</dbReference>
<dbReference type="PANTHER" id="PTHR31307">
    <property type="entry name" value="TRIHELIX TRANSCRIPTION FACTOR ASIL2"/>
    <property type="match status" value="1"/>
</dbReference>
<accession>A0A1S2YYG8</accession>
<dbReference type="Proteomes" id="UP000087171">
    <property type="component" value="Chromosome Ca8"/>
</dbReference>
<dbReference type="InterPro" id="IPR044823">
    <property type="entry name" value="ASIL1/2-like"/>
</dbReference>
<reference evidence="3" key="2">
    <citation type="submission" date="2025-08" db="UniProtKB">
        <authorList>
            <consortium name="RefSeq"/>
        </authorList>
    </citation>
    <scope>IDENTIFICATION</scope>
    <source>
        <tissue evidence="3">Etiolated seedlings</tissue>
    </source>
</reference>
<dbReference type="OrthoDB" id="1901794at2759"/>
<name>A0A1S2YYG8_CICAR</name>
<evidence type="ECO:0000313" key="3">
    <source>
        <dbReference type="RefSeq" id="XP_004511936.1"/>
    </source>
</evidence>
<dbReference type="KEGG" id="cam:101494968"/>
<reference evidence="2" key="1">
    <citation type="journal article" date="2013" name="Nat. Biotechnol.">
        <title>Draft genome sequence of chickpea (Cicer arietinum) provides a resource for trait improvement.</title>
        <authorList>
            <person name="Varshney R.K."/>
            <person name="Song C."/>
            <person name="Saxena R.K."/>
            <person name="Azam S."/>
            <person name="Yu S."/>
            <person name="Sharpe A.G."/>
            <person name="Cannon S."/>
            <person name="Baek J."/>
            <person name="Rosen B.D."/>
            <person name="Tar'an B."/>
            <person name="Millan T."/>
            <person name="Zhang X."/>
            <person name="Ramsay L.D."/>
            <person name="Iwata A."/>
            <person name="Wang Y."/>
            <person name="Nelson W."/>
            <person name="Farmer A.D."/>
            <person name="Gaur P.M."/>
            <person name="Soderlund C."/>
            <person name="Penmetsa R.V."/>
            <person name="Xu C."/>
            <person name="Bharti A.K."/>
            <person name="He W."/>
            <person name="Winter P."/>
            <person name="Zhao S."/>
            <person name="Hane J.K."/>
            <person name="Carrasquilla-Garcia N."/>
            <person name="Condie J.A."/>
            <person name="Upadhyaya H.D."/>
            <person name="Luo M.C."/>
            <person name="Thudi M."/>
            <person name="Gowda C.L."/>
            <person name="Singh N.P."/>
            <person name="Lichtenzveig J."/>
            <person name="Gali K.K."/>
            <person name="Rubio J."/>
            <person name="Nadarajan N."/>
            <person name="Dolezel J."/>
            <person name="Bansal K.C."/>
            <person name="Xu X."/>
            <person name="Edwards D."/>
            <person name="Zhang G."/>
            <person name="Kahl G."/>
            <person name="Gil J."/>
            <person name="Singh K.B."/>
            <person name="Datta S.K."/>
            <person name="Jackson S.A."/>
            <person name="Wang J."/>
            <person name="Cook D.R."/>
        </authorList>
    </citation>
    <scope>NUCLEOTIDE SEQUENCE [LARGE SCALE GENOMIC DNA]</scope>
    <source>
        <strain evidence="2">cv. CDC Frontier</strain>
    </source>
</reference>